<protein>
    <recommendedName>
        <fullName evidence="1">DUF6602 domain-containing protein</fullName>
    </recommendedName>
</protein>
<gene>
    <name evidence="2" type="ORF">QNI16_26340</name>
</gene>
<dbReference type="AlphaFoldDB" id="A0AAE3QWE7"/>
<dbReference type="EMBL" id="JASJOS010000013">
    <property type="protein sequence ID" value="MDJ1484044.1"/>
    <property type="molecule type" value="Genomic_DNA"/>
</dbReference>
<comment type="caution">
    <text evidence="2">The sequence shown here is derived from an EMBL/GenBank/DDBJ whole genome shotgun (WGS) entry which is preliminary data.</text>
</comment>
<dbReference type="Pfam" id="PF20247">
    <property type="entry name" value="DUF6602"/>
    <property type="match status" value="1"/>
</dbReference>
<accession>A0AAE3QWE7</accession>
<sequence>MATNFDINAYLNHIAQELIRNYAFASDATTPSLIGGAREAEVRKKLSTLLPRTVSVGTGCIIDSYGNTSKQIDIIIYEKEHCPVFSINDHPESTYFPCEGVIAVGEVKSSLDGKELDDIFSKINSVKSLQRYPYPSVSEFTGKTIISYRHYGSTLSWDCAEEEQFDQKSKKTDQIFGFAFCGNLNLEPETLAEKYTNLLKKYEKCNVPNLISILNYGLVIYMNKAKKSIRYWPGDDADTVYVTSKRDNNFQYLLARLNEVIQKGRTVEVSAFNRYITPSAGNVLLDGIYKNIE</sequence>
<feature type="domain" description="DUF6602" evidence="1">
    <location>
        <begin position="27"/>
        <end position="129"/>
    </location>
</feature>
<evidence type="ECO:0000313" key="2">
    <source>
        <dbReference type="EMBL" id="MDJ1484044.1"/>
    </source>
</evidence>
<reference evidence="2" key="1">
    <citation type="submission" date="2023-05" db="EMBL/GenBank/DDBJ databases">
        <authorList>
            <person name="Zhang X."/>
        </authorList>
    </citation>
    <scope>NUCLEOTIDE SEQUENCE</scope>
    <source>
        <strain evidence="2">YF14B1</strain>
    </source>
</reference>
<evidence type="ECO:0000259" key="1">
    <source>
        <dbReference type="Pfam" id="PF20247"/>
    </source>
</evidence>
<organism evidence="2 3">
    <name type="scientific">Xanthocytophaga flava</name>
    <dbReference type="NCBI Taxonomy" id="3048013"/>
    <lineage>
        <taxon>Bacteria</taxon>
        <taxon>Pseudomonadati</taxon>
        <taxon>Bacteroidota</taxon>
        <taxon>Cytophagia</taxon>
        <taxon>Cytophagales</taxon>
        <taxon>Rhodocytophagaceae</taxon>
        <taxon>Xanthocytophaga</taxon>
    </lineage>
</organism>
<name>A0AAE3QWE7_9BACT</name>
<dbReference type="Proteomes" id="UP001241110">
    <property type="component" value="Unassembled WGS sequence"/>
</dbReference>
<dbReference type="RefSeq" id="WP_313984795.1">
    <property type="nucleotide sequence ID" value="NZ_JASJOS010000013.1"/>
</dbReference>
<dbReference type="CDD" id="cd21173">
    <property type="entry name" value="NucC-like"/>
    <property type="match status" value="1"/>
</dbReference>
<dbReference type="InterPro" id="IPR046537">
    <property type="entry name" value="DUF6602"/>
</dbReference>
<evidence type="ECO:0000313" key="3">
    <source>
        <dbReference type="Proteomes" id="UP001241110"/>
    </source>
</evidence>
<proteinExistence type="predicted"/>